<dbReference type="Gene3D" id="2.40.170.20">
    <property type="entry name" value="TonB-dependent receptor, beta-barrel domain"/>
    <property type="match status" value="1"/>
</dbReference>
<dbReference type="OrthoDB" id="101167at2"/>
<dbReference type="InterPro" id="IPR010105">
    <property type="entry name" value="TonB_sidphr_rcpt"/>
</dbReference>
<dbReference type="PANTHER" id="PTHR32552">
    <property type="entry name" value="FERRICHROME IRON RECEPTOR-RELATED"/>
    <property type="match status" value="1"/>
</dbReference>
<evidence type="ECO:0000256" key="7">
    <source>
        <dbReference type="ARBA" id="ARBA00022729"/>
    </source>
</evidence>
<feature type="signal peptide" evidence="15">
    <location>
        <begin position="1"/>
        <end position="25"/>
    </location>
</feature>
<feature type="domain" description="TonB-dependent receptor-like beta-barrel" evidence="16">
    <location>
        <begin position="256"/>
        <end position="678"/>
    </location>
</feature>
<dbReference type="eggNOG" id="COG4774">
    <property type="taxonomic scope" value="Bacteria"/>
</dbReference>
<dbReference type="GO" id="GO:0015891">
    <property type="term" value="P:siderophore transport"/>
    <property type="evidence" value="ECO:0007669"/>
    <property type="project" value="InterPro"/>
</dbReference>
<evidence type="ECO:0000256" key="14">
    <source>
        <dbReference type="RuleBase" id="RU003357"/>
    </source>
</evidence>
<dbReference type="GO" id="GO:0009279">
    <property type="term" value="C:cell outer membrane"/>
    <property type="evidence" value="ECO:0007669"/>
    <property type="project" value="UniProtKB-SubCell"/>
</dbReference>
<keyword evidence="11 13" id="KW-0472">Membrane</keyword>
<organism evidence="18 19">
    <name type="scientific">Dialister micraerophilus UPII 345-E</name>
    <dbReference type="NCBI Taxonomy" id="910314"/>
    <lineage>
        <taxon>Bacteria</taxon>
        <taxon>Bacillati</taxon>
        <taxon>Bacillota</taxon>
        <taxon>Negativicutes</taxon>
        <taxon>Veillonellales</taxon>
        <taxon>Veillonellaceae</taxon>
        <taxon>Dialister</taxon>
    </lineage>
</organism>
<dbReference type="PANTHER" id="PTHR32552:SF68">
    <property type="entry name" value="FERRICHROME OUTER MEMBRANE TRANSPORTER_PHAGE RECEPTOR"/>
    <property type="match status" value="1"/>
</dbReference>
<dbReference type="InterPro" id="IPR039426">
    <property type="entry name" value="TonB-dep_rcpt-like"/>
</dbReference>
<dbReference type="InterPro" id="IPR037066">
    <property type="entry name" value="Plug_dom_sf"/>
</dbReference>
<keyword evidence="7 15" id="KW-0732">Signal</keyword>
<comment type="caution">
    <text evidence="18">The sequence shown here is derived from an EMBL/GenBank/DDBJ whole genome shotgun (WGS) entry which is preliminary data.</text>
</comment>
<feature type="domain" description="TonB-dependent receptor plug" evidence="17">
    <location>
        <begin position="62"/>
        <end position="165"/>
    </location>
</feature>
<comment type="similarity">
    <text evidence="2 13 14">Belongs to the TonB-dependent receptor family.</text>
</comment>
<dbReference type="CDD" id="cd01347">
    <property type="entry name" value="ligand_gated_channel"/>
    <property type="match status" value="1"/>
</dbReference>
<dbReference type="RefSeq" id="WP_007554862.1">
    <property type="nucleotide sequence ID" value="NZ_AENT01000024.1"/>
</dbReference>
<dbReference type="Pfam" id="PF00593">
    <property type="entry name" value="TonB_dep_Rec_b-barrel"/>
    <property type="match status" value="1"/>
</dbReference>
<evidence type="ECO:0000313" key="19">
    <source>
        <dbReference type="Proteomes" id="UP000004594"/>
    </source>
</evidence>
<dbReference type="Proteomes" id="UP000004594">
    <property type="component" value="Unassembled WGS sequence"/>
</dbReference>
<evidence type="ECO:0000259" key="17">
    <source>
        <dbReference type="Pfam" id="PF07715"/>
    </source>
</evidence>
<dbReference type="EMBL" id="AENT01000024">
    <property type="protein sequence ID" value="EFR42578.1"/>
    <property type="molecule type" value="Genomic_DNA"/>
</dbReference>
<comment type="subcellular location">
    <subcellularLocation>
        <location evidence="1 13">Cell outer membrane</location>
        <topology evidence="1 13">Multi-pass membrane protein</topology>
    </subcellularLocation>
</comment>
<feature type="chain" id="PRO_5003184156" evidence="15">
    <location>
        <begin position="26"/>
        <end position="712"/>
    </location>
</feature>
<keyword evidence="4 13" id="KW-1134">Transmembrane beta strand</keyword>
<dbReference type="SUPFAM" id="SSF56935">
    <property type="entry name" value="Porins"/>
    <property type="match status" value="1"/>
</dbReference>
<keyword evidence="5" id="KW-0410">Iron transport</keyword>
<evidence type="ECO:0000256" key="1">
    <source>
        <dbReference type="ARBA" id="ARBA00004571"/>
    </source>
</evidence>
<keyword evidence="18" id="KW-0675">Receptor</keyword>
<keyword evidence="3 13" id="KW-0813">Transport</keyword>
<dbReference type="GO" id="GO:0038023">
    <property type="term" value="F:signaling receptor activity"/>
    <property type="evidence" value="ECO:0007669"/>
    <property type="project" value="InterPro"/>
</dbReference>
<evidence type="ECO:0000256" key="9">
    <source>
        <dbReference type="ARBA" id="ARBA00023065"/>
    </source>
</evidence>
<keyword evidence="9" id="KW-0406">Ion transport</keyword>
<name>E4L9E3_9FIRM</name>
<evidence type="ECO:0000256" key="8">
    <source>
        <dbReference type="ARBA" id="ARBA00023004"/>
    </source>
</evidence>
<dbReference type="GO" id="GO:0015344">
    <property type="term" value="F:siderophore uptake transmembrane transporter activity"/>
    <property type="evidence" value="ECO:0007669"/>
    <property type="project" value="TreeGrafter"/>
</dbReference>
<evidence type="ECO:0000256" key="6">
    <source>
        <dbReference type="ARBA" id="ARBA00022692"/>
    </source>
</evidence>
<dbReference type="InterPro" id="IPR000531">
    <property type="entry name" value="Beta-barrel_TonB"/>
</dbReference>
<evidence type="ECO:0000256" key="4">
    <source>
        <dbReference type="ARBA" id="ARBA00022452"/>
    </source>
</evidence>
<evidence type="ECO:0000256" key="11">
    <source>
        <dbReference type="ARBA" id="ARBA00023136"/>
    </source>
</evidence>
<evidence type="ECO:0000313" key="18">
    <source>
        <dbReference type="EMBL" id="EFR42578.1"/>
    </source>
</evidence>
<accession>E4L9E3</accession>
<sequence length="712" mass="81151">MRKNKILSILCCISALTAIALPVNAKTDEKLKEFTLPLFHVYGIRYKGKTKLAGKISQEIKYIPAQIDVVDSKKIKKLGADNLHKALAYEAGIVGNVQGGSPVKSEPKIRGFTVANSNILVDGMKVFGNEGKKYLGINQDIYGLERVEILRGPSSTVGGAGSVSGLINMELKAPKENNFSEIEMKIGQKNEKVIHFDLNRTNENKTFSARFVGSIGKKNLYIDCSDHERQYFAPSFTWKKGEKTKIILKPFYQKDHVNGFLGTTTNLLGDQSIFEKIPETSFFGIKGWDRYDVKQKGINYEIEHKINKEITYTQKGMIRKSNSESRQTDARYVEIDQVLKRDAISADANTNTYGLDQYITIHKVNGKTHQDTIIGADIHYDRSIVKTSQRKLNSWGIDEIEDFLSGKKTRKEPENERKFRPLDYSNREYGIYASHNREIGKWHFSAGVRRGYYSTYGNQIGKEETRATTGNVGMVYEVTDSILPYIHWNNSFHPVKGFDKDGKLLKPTRGKEWEIGIRYEPKNTHFKLQASIYDLREKDKAIVTDEFAVTPNGILTISKSIGEVLSKGFEIKMHGELANDLHVTATYNKTHTEILKDLDKKLIGKKVQNSPEQTFNIMLEKDIKKYKDGELSFGLGMRYTGQRTNEKNTIVLPGVTVYDANLTYERGNNTWRLQVNNLLNKKYTLSIQNQGQNYRGFKGEERNVTLTYEHRW</sequence>
<proteinExistence type="inferred from homology"/>
<protein>
    <submittedName>
        <fullName evidence="18">TonB-dependent siderophore receptor</fullName>
    </submittedName>
</protein>
<keyword evidence="12 13" id="KW-0998">Cell outer membrane</keyword>
<evidence type="ECO:0000256" key="3">
    <source>
        <dbReference type="ARBA" id="ARBA00022448"/>
    </source>
</evidence>
<evidence type="ECO:0000256" key="10">
    <source>
        <dbReference type="ARBA" id="ARBA00023077"/>
    </source>
</evidence>
<dbReference type="InterPro" id="IPR036942">
    <property type="entry name" value="Beta-barrel_TonB_sf"/>
</dbReference>
<dbReference type="AlphaFoldDB" id="E4L9E3"/>
<dbReference type="InterPro" id="IPR012910">
    <property type="entry name" value="Plug_dom"/>
</dbReference>
<evidence type="ECO:0000259" key="16">
    <source>
        <dbReference type="Pfam" id="PF00593"/>
    </source>
</evidence>
<gene>
    <name evidence="18" type="ORF">HMPREF9220_0366</name>
</gene>
<dbReference type="NCBIfam" id="TIGR01783">
    <property type="entry name" value="TonB-siderophor"/>
    <property type="match status" value="1"/>
</dbReference>
<evidence type="ECO:0000256" key="5">
    <source>
        <dbReference type="ARBA" id="ARBA00022496"/>
    </source>
</evidence>
<reference evidence="18 19" key="1">
    <citation type="submission" date="2010-11" db="EMBL/GenBank/DDBJ databases">
        <authorList>
            <person name="Durkin A.S."/>
            <person name="Madupu R."/>
            <person name="Torralba M."/>
            <person name="Gillis M."/>
            <person name="Methe B."/>
            <person name="Sutton G."/>
            <person name="Nelson K.E."/>
        </authorList>
    </citation>
    <scope>NUCLEOTIDE SEQUENCE [LARGE SCALE GENOMIC DNA]</scope>
    <source>
        <strain evidence="18 19">UPII 345-E</strain>
    </source>
</reference>
<keyword evidence="8" id="KW-0408">Iron</keyword>
<keyword evidence="6 13" id="KW-0812">Transmembrane</keyword>
<evidence type="ECO:0000256" key="13">
    <source>
        <dbReference type="PROSITE-ProRule" id="PRU01360"/>
    </source>
</evidence>
<keyword evidence="10 14" id="KW-0798">TonB box</keyword>
<dbReference type="PROSITE" id="PS52016">
    <property type="entry name" value="TONB_DEPENDENT_REC_3"/>
    <property type="match status" value="1"/>
</dbReference>
<evidence type="ECO:0000256" key="2">
    <source>
        <dbReference type="ARBA" id="ARBA00009810"/>
    </source>
</evidence>
<dbReference type="Pfam" id="PF07715">
    <property type="entry name" value="Plug"/>
    <property type="match status" value="1"/>
</dbReference>
<evidence type="ECO:0000256" key="15">
    <source>
        <dbReference type="SAM" id="SignalP"/>
    </source>
</evidence>
<evidence type="ECO:0000256" key="12">
    <source>
        <dbReference type="ARBA" id="ARBA00023237"/>
    </source>
</evidence>
<dbReference type="Gene3D" id="2.170.130.10">
    <property type="entry name" value="TonB-dependent receptor, plug domain"/>
    <property type="match status" value="1"/>
</dbReference>